<evidence type="ECO:0000313" key="5">
    <source>
        <dbReference type="Proteomes" id="UP000624041"/>
    </source>
</evidence>
<evidence type="ECO:0000259" key="3">
    <source>
        <dbReference type="Pfam" id="PF00149"/>
    </source>
</evidence>
<dbReference type="GO" id="GO:0008758">
    <property type="term" value="F:UDP-2,3-diacylglucosamine hydrolase activity"/>
    <property type="evidence" value="ECO:0007669"/>
    <property type="project" value="TreeGrafter"/>
</dbReference>
<dbReference type="GO" id="GO:0009245">
    <property type="term" value="P:lipid A biosynthetic process"/>
    <property type="evidence" value="ECO:0007669"/>
    <property type="project" value="TreeGrafter"/>
</dbReference>
<dbReference type="AlphaFoldDB" id="A0A917XVQ4"/>
<dbReference type="EMBL" id="BMOS01000005">
    <property type="protein sequence ID" value="GGN53466.1"/>
    <property type="molecule type" value="Genomic_DNA"/>
</dbReference>
<organism evidence="4 5">
    <name type="scientific">Oceanobacillus indicireducens</name>
    <dbReference type="NCBI Taxonomy" id="1004261"/>
    <lineage>
        <taxon>Bacteria</taxon>
        <taxon>Bacillati</taxon>
        <taxon>Bacillota</taxon>
        <taxon>Bacilli</taxon>
        <taxon>Bacillales</taxon>
        <taxon>Bacillaceae</taxon>
        <taxon>Oceanobacillus</taxon>
    </lineage>
</organism>
<sequence length="276" mass="31873">MLKYVWRFFTIFAILISLKTWKDTNHVKVNKVAFKTNKFRANQSLRILQLSDMHNKRAWNIHQRLIYKINSLSPDIIVLTGDLIDRRTRNFKQIFAFLDQLIAMNRPIYFVTGNHEWGNRKRRKFMKKLRKRDVTILGNENIEIEVAGIQLTLVGVHDSSTHHENVEKAFRHINETRYTLLLSHSPYVIKTYPNLPADLVLSGHTHGGQVRLPFIGAIISPGGGVFPELDKGTFEWNSGKYIYVDSGLGTSMIPVRFLNQSQISLIEITGVWNTTN</sequence>
<reference evidence="4" key="1">
    <citation type="journal article" date="2014" name="Int. J. Syst. Evol. Microbiol.">
        <title>Complete genome sequence of Corynebacterium casei LMG S-19264T (=DSM 44701T), isolated from a smear-ripened cheese.</title>
        <authorList>
            <consortium name="US DOE Joint Genome Institute (JGI-PGF)"/>
            <person name="Walter F."/>
            <person name="Albersmeier A."/>
            <person name="Kalinowski J."/>
            <person name="Ruckert C."/>
        </authorList>
    </citation>
    <scope>NUCLEOTIDE SEQUENCE</scope>
    <source>
        <strain evidence="4">JCM 17251</strain>
    </source>
</reference>
<keyword evidence="2" id="KW-0378">Hydrolase</keyword>
<dbReference type="PANTHER" id="PTHR31302:SF31">
    <property type="entry name" value="PHOSPHODIESTERASE YAEI"/>
    <property type="match status" value="1"/>
</dbReference>
<dbReference type="Pfam" id="PF00149">
    <property type="entry name" value="Metallophos"/>
    <property type="match status" value="1"/>
</dbReference>
<dbReference type="Proteomes" id="UP000624041">
    <property type="component" value="Unassembled WGS sequence"/>
</dbReference>
<keyword evidence="5" id="KW-1185">Reference proteome</keyword>
<dbReference type="PANTHER" id="PTHR31302">
    <property type="entry name" value="TRANSMEMBRANE PROTEIN WITH METALLOPHOSPHOESTERASE DOMAIN-RELATED"/>
    <property type="match status" value="1"/>
</dbReference>
<dbReference type="InterPro" id="IPR004843">
    <property type="entry name" value="Calcineurin-like_PHP"/>
</dbReference>
<dbReference type="InterPro" id="IPR051158">
    <property type="entry name" value="Metallophosphoesterase_sf"/>
</dbReference>
<name>A0A917XVQ4_9BACI</name>
<proteinExistence type="predicted"/>
<dbReference type="InterPro" id="IPR029052">
    <property type="entry name" value="Metallo-depent_PP-like"/>
</dbReference>
<evidence type="ECO:0000256" key="2">
    <source>
        <dbReference type="ARBA" id="ARBA00022801"/>
    </source>
</evidence>
<feature type="domain" description="Calcineurin-like phosphoesterase" evidence="3">
    <location>
        <begin position="45"/>
        <end position="207"/>
    </location>
</feature>
<protein>
    <submittedName>
        <fullName evidence="4">Phosphoesterase</fullName>
    </submittedName>
</protein>
<reference evidence="4" key="2">
    <citation type="submission" date="2020-09" db="EMBL/GenBank/DDBJ databases">
        <authorList>
            <person name="Sun Q."/>
            <person name="Ohkuma M."/>
        </authorList>
    </citation>
    <scope>NUCLEOTIDE SEQUENCE</scope>
    <source>
        <strain evidence="4">JCM 17251</strain>
    </source>
</reference>
<evidence type="ECO:0000256" key="1">
    <source>
        <dbReference type="ARBA" id="ARBA00022723"/>
    </source>
</evidence>
<keyword evidence="1" id="KW-0479">Metal-binding</keyword>
<dbReference type="GO" id="GO:0046872">
    <property type="term" value="F:metal ion binding"/>
    <property type="evidence" value="ECO:0007669"/>
    <property type="project" value="UniProtKB-KW"/>
</dbReference>
<dbReference type="CDD" id="cd07385">
    <property type="entry name" value="MPP_YkuE_C"/>
    <property type="match status" value="1"/>
</dbReference>
<accession>A0A917XVQ4</accession>
<dbReference type="Gene3D" id="3.60.21.10">
    <property type="match status" value="1"/>
</dbReference>
<dbReference type="GO" id="GO:0016020">
    <property type="term" value="C:membrane"/>
    <property type="evidence" value="ECO:0007669"/>
    <property type="project" value="GOC"/>
</dbReference>
<dbReference type="SUPFAM" id="SSF56300">
    <property type="entry name" value="Metallo-dependent phosphatases"/>
    <property type="match status" value="1"/>
</dbReference>
<gene>
    <name evidence="4" type="ORF">GCM10007971_09920</name>
</gene>
<evidence type="ECO:0000313" key="4">
    <source>
        <dbReference type="EMBL" id="GGN53466.1"/>
    </source>
</evidence>
<comment type="caution">
    <text evidence="4">The sequence shown here is derived from an EMBL/GenBank/DDBJ whole genome shotgun (WGS) entry which is preliminary data.</text>
</comment>